<feature type="region of interest" description="Disordered" evidence="1">
    <location>
        <begin position="1"/>
        <end position="23"/>
    </location>
</feature>
<dbReference type="RefSeq" id="WP_379522702.1">
    <property type="nucleotide sequence ID" value="NZ_JBHSPA010000091.1"/>
</dbReference>
<keyword evidence="3" id="KW-1185">Reference proteome</keyword>
<comment type="caution">
    <text evidence="2">The sequence shown here is derived from an EMBL/GenBank/DDBJ whole genome shotgun (WGS) entry which is preliminary data.</text>
</comment>
<evidence type="ECO:0000256" key="1">
    <source>
        <dbReference type="SAM" id="MobiDB-lite"/>
    </source>
</evidence>
<organism evidence="2 3">
    <name type="scientific">Nonomuraea insulae</name>
    <dbReference type="NCBI Taxonomy" id="1616787"/>
    <lineage>
        <taxon>Bacteria</taxon>
        <taxon>Bacillati</taxon>
        <taxon>Actinomycetota</taxon>
        <taxon>Actinomycetes</taxon>
        <taxon>Streptosporangiales</taxon>
        <taxon>Streptosporangiaceae</taxon>
        <taxon>Nonomuraea</taxon>
    </lineage>
</organism>
<dbReference type="EMBL" id="JBHSPA010000091">
    <property type="protein sequence ID" value="MFC5833276.1"/>
    <property type="molecule type" value="Genomic_DNA"/>
</dbReference>
<accession>A0ABW1D9D5</accession>
<evidence type="ECO:0000313" key="3">
    <source>
        <dbReference type="Proteomes" id="UP001596058"/>
    </source>
</evidence>
<name>A0ABW1D9D5_9ACTN</name>
<evidence type="ECO:0000313" key="2">
    <source>
        <dbReference type="EMBL" id="MFC5833276.1"/>
    </source>
</evidence>
<protein>
    <submittedName>
        <fullName evidence="2">Uncharacterized protein</fullName>
    </submittedName>
</protein>
<proteinExistence type="predicted"/>
<reference evidence="3" key="1">
    <citation type="journal article" date="2019" name="Int. J. Syst. Evol. Microbiol.">
        <title>The Global Catalogue of Microorganisms (GCM) 10K type strain sequencing project: providing services to taxonomists for standard genome sequencing and annotation.</title>
        <authorList>
            <consortium name="The Broad Institute Genomics Platform"/>
            <consortium name="The Broad Institute Genome Sequencing Center for Infectious Disease"/>
            <person name="Wu L."/>
            <person name="Ma J."/>
        </authorList>
    </citation>
    <scope>NUCLEOTIDE SEQUENCE [LARGE SCALE GENOMIC DNA]</scope>
    <source>
        <strain evidence="3">CCUG 53903</strain>
    </source>
</reference>
<sequence length="54" mass="5760">MPSPICSPSARDTGRPAGSTKFGPATCDNCVPSPKGWMFGRANLDLLRKRILLA</sequence>
<dbReference type="Proteomes" id="UP001596058">
    <property type="component" value="Unassembled WGS sequence"/>
</dbReference>
<gene>
    <name evidence="2" type="ORF">ACFPZ3_56300</name>
</gene>